<proteinExistence type="predicted"/>
<reference evidence="1" key="1">
    <citation type="journal article" date="2018" name="Aquaculture">
        <title>Complete genome sequence of a white spot syndrome virus associated with a disease incursion in Australia.</title>
        <authorList>
            <person name="Oakey J."/>
            <person name="Smith C.S."/>
        </authorList>
    </citation>
    <scope>NUCLEOTIDE SEQUENCE [LARGE SCALE GENOMIC DNA]</scope>
    <source>
        <strain evidence="1">WSSV-AU</strain>
    </source>
</reference>
<dbReference type="Proteomes" id="UP000267516">
    <property type="component" value="Segment"/>
</dbReference>
<accession>A0A2D3I5V3</accession>
<organism evidence="1">
    <name type="scientific">White spot syndrome virus</name>
    <dbReference type="NCBI Taxonomy" id="342409"/>
    <lineage>
        <taxon>Viruses</taxon>
        <taxon>Viruses incertae sedis</taxon>
        <taxon>Naldaviricetes</taxon>
        <taxon>Nimaviridae</taxon>
        <taxon>Whispovirus</taxon>
    </lineage>
</organism>
<name>A0A2D3I5V3_9VIRU</name>
<sequence>MSFLLAKNKNVLGLTWSVLPNIMEETLPTGENRGIITKQLFSHPFFAEIFKTWFILSTETARSKQSPGNTSGSSPSTNLILYLLEGI</sequence>
<protein>
    <submittedName>
        <fullName evidence="1">ORF1045</fullName>
    </submittedName>
</protein>
<dbReference type="EMBL" id="MF768985">
    <property type="protein sequence ID" value="ATU83755.1"/>
    <property type="molecule type" value="Genomic_DNA"/>
</dbReference>
<evidence type="ECO:0000313" key="1">
    <source>
        <dbReference type="EMBL" id="ATU83755.1"/>
    </source>
</evidence>